<reference evidence="7 8" key="1">
    <citation type="submission" date="2018-03" db="EMBL/GenBank/DDBJ databases">
        <title>Genomic Encyclopedia of Archaeal and Bacterial Type Strains, Phase II (KMG-II): from individual species to whole genera.</title>
        <authorList>
            <person name="Goeker M."/>
        </authorList>
    </citation>
    <scope>NUCLEOTIDE SEQUENCE [LARGE SCALE GENOMIC DNA]</scope>
    <source>
        <strain evidence="7 8">DSM 43146</strain>
    </source>
</reference>
<feature type="transmembrane region" description="Helical" evidence="5">
    <location>
        <begin position="385"/>
        <end position="410"/>
    </location>
</feature>
<keyword evidence="2 5" id="KW-0812">Transmembrane</keyword>
<comment type="subcellular location">
    <subcellularLocation>
        <location evidence="1">Membrane</location>
        <topology evidence="1">Multi-pass membrane protein</topology>
    </subcellularLocation>
</comment>
<feature type="transmembrane region" description="Helical" evidence="5">
    <location>
        <begin position="47"/>
        <end position="66"/>
    </location>
</feature>
<organism evidence="7 8">
    <name type="scientific">Actinoplanes italicus</name>
    <dbReference type="NCBI Taxonomy" id="113567"/>
    <lineage>
        <taxon>Bacteria</taxon>
        <taxon>Bacillati</taxon>
        <taxon>Actinomycetota</taxon>
        <taxon>Actinomycetes</taxon>
        <taxon>Micromonosporales</taxon>
        <taxon>Micromonosporaceae</taxon>
        <taxon>Actinoplanes</taxon>
    </lineage>
</organism>
<keyword evidence="4 5" id="KW-0472">Membrane</keyword>
<keyword evidence="3 5" id="KW-1133">Transmembrane helix</keyword>
<feature type="transmembrane region" description="Helical" evidence="5">
    <location>
        <begin position="102"/>
        <end position="126"/>
    </location>
</feature>
<dbReference type="RefSeq" id="WP_239166190.1">
    <property type="nucleotide sequence ID" value="NZ_BOMO01000033.1"/>
</dbReference>
<dbReference type="PROSITE" id="PS50801">
    <property type="entry name" value="STAS"/>
    <property type="match status" value="1"/>
</dbReference>
<evidence type="ECO:0000313" key="7">
    <source>
        <dbReference type="EMBL" id="PRX22161.1"/>
    </source>
</evidence>
<accession>A0A2T0KFN2</accession>
<dbReference type="GO" id="GO:0016020">
    <property type="term" value="C:membrane"/>
    <property type="evidence" value="ECO:0007669"/>
    <property type="project" value="UniProtKB-SubCell"/>
</dbReference>
<feature type="transmembrane region" description="Helical" evidence="5">
    <location>
        <begin position="329"/>
        <end position="349"/>
    </location>
</feature>
<feature type="domain" description="STAS" evidence="6">
    <location>
        <begin position="441"/>
        <end position="555"/>
    </location>
</feature>
<evidence type="ECO:0000256" key="1">
    <source>
        <dbReference type="ARBA" id="ARBA00004141"/>
    </source>
</evidence>
<dbReference type="Pfam" id="PF00916">
    <property type="entry name" value="Sulfate_transp"/>
    <property type="match status" value="1"/>
</dbReference>
<dbReference type="NCBIfam" id="TIGR00815">
    <property type="entry name" value="sulP"/>
    <property type="match status" value="1"/>
</dbReference>
<protein>
    <submittedName>
        <fullName evidence="7">High affinity sulfate transporter 1</fullName>
    </submittedName>
</protein>
<dbReference type="AlphaFoldDB" id="A0A2T0KFN2"/>
<feature type="transmembrane region" description="Helical" evidence="5">
    <location>
        <begin position="78"/>
        <end position="96"/>
    </location>
</feature>
<proteinExistence type="predicted"/>
<evidence type="ECO:0000259" key="6">
    <source>
        <dbReference type="PROSITE" id="PS50801"/>
    </source>
</evidence>
<dbReference type="PANTHER" id="PTHR11814">
    <property type="entry name" value="SULFATE TRANSPORTER"/>
    <property type="match status" value="1"/>
</dbReference>
<gene>
    <name evidence="7" type="ORF">CLV67_105338</name>
</gene>
<feature type="transmembrane region" description="Helical" evidence="5">
    <location>
        <begin position="253"/>
        <end position="272"/>
    </location>
</feature>
<evidence type="ECO:0000256" key="5">
    <source>
        <dbReference type="SAM" id="Phobius"/>
    </source>
</evidence>
<name>A0A2T0KFN2_9ACTN</name>
<feature type="transmembrane region" description="Helical" evidence="5">
    <location>
        <begin position="181"/>
        <end position="199"/>
    </location>
</feature>
<feature type="transmembrane region" description="Helical" evidence="5">
    <location>
        <begin position="355"/>
        <end position="373"/>
    </location>
</feature>
<evidence type="ECO:0000313" key="8">
    <source>
        <dbReference type="Proteomes" id="UP000239415"/>
    </source>
</evidence>
<evidence type="ECO:0000256" key="3">
    <source>
        <dbReference type="ARBA" id="ARBA00022989"/>
    </source>
</evidence>
<evidence type="ECO:0000256" key="2">
    <source>
        <dbReference type="ARBA" id="ARBA00022692"/>
    </source>
</evidence>
<dbReference type="CDD" id="cd07042">
    <property type="entry name" value="STAS_SulP_like_sulfate_transporter"/>
    <property type="match status" value="1"/>
</dbReference>
<dbReference type="Proteomes" id="UP000239415">
    <property type="component" value="Unassembled WGS sequence"/>
</dbReference>
<dbReference type="InterPro" id="IPR036513">
    <property type="entry name" value="STAS_dom_sf"/>
</dbReference>
<sequence>MNTDWVPGVRVAATYERKWLPRDVLAGIVLTTLLVPQGMAYAELAGLPAITGLYTSVLCLLAYAVFGPSRILVLGPDSSLGPMIAAVILPIVVSGGDPAKAVALASMLALMVGAMMTVAAVAKLGFVADLLSRPTQLGYVNGLALTILIGQLPKLFGFSVDGEGLLAEAAGFVRGVADGKTVPAALAIGVGGLIVILVLRRWLPKVPGILIAVVGAIVVTVWFGLTERGVDVVGPLPQGFPPFTIPTVEWSELGLLAAGALGITLVSLTDTISTASTFAGRTGQEVRGNQEMIGIGTANLAAGLFQGFPVSTSGSRTAVAESAGARSQLTGVVGAAAITLLLVFAPGLLKNLPQPMLAAVVIAASLSLADAAGMRRLWRQRRTEFVLALAAFLGVALLGVLPGIAVAVGLSVLNVFRRAWWPYRTELGRPDEVAGYHDVRVYPDAERIPGLVMFRFDAPLIFANARTFRDEVRHLARAEPKPAWILVAAEPITDVDTTAADMLEDLGAELDDLGVRLVFAELKSPVLEKLGRYKMHESLDPARFHPTIESAVAAYRTRGIPA</sequence>
<dbReference type="EMBL" id="PVMZ01000005">
    <property type="protein sequence ID" value="PRX22161.1"/>
    <property type="molecule type" value="Genomic_DNA"/>
</dbReference>
<dbReference type="Gene3D" id="3.30.750.24">
    <property type="entry name" value="STAS domain"/>
    <property type="match status" value="1"/>
</dbReference>
<dbReference type="InterPro" id="IPR001902">
    <property type="entry name" value="SLC26A/SulP_fam"/>
</dbReference>
<dbReference type="GO" id="GO:0055085">
    <property type="term" value="P:transmembrane transport"/>
    <property type="evidence" value="ECO:0007669"/>
    <property type="project" value="InterPro"/>
</dbReference>
<dbReference type="InterPro" id="IPR002645">
    <property type="entry name" value="STAS_dom"/>
</dbReference>
<comment type="caution">
    <text evidence="7">The sequence shown here is derived from an EMBL/GenBank/DDBJ whole genome shotgun (WGS) entry which is preliminary data.</text>
</comment>
<feature type="transmembrane region" description="Helical" evidence="5">
    <location>
        <begin position="206"/>
        <end position="225"/>
    </location>
</feature>
<dbReference type="Pfam" id="PF01740">
    <property type="entry name" value="STAS"/>
    <property type="match status" value="1"/>
</dbReference>
<keyword evidence="8" id="KW-1185">Reference proteome</keyword>
<evidence type="ECO:0000256" key="4">
    <source>
        <dbReference type="ARBA" id="ARBA00023136"/>
    </source>
</evidence>
<feature type="transmembrane region" description="Helical" evidence="5">
    <location>
        <begin position="138"/>
        <end position="156"/>
    </location>
</feature>
<dbReference type="SUPFAM" id="SSF52091">
    <property type="entry name" value="SpoIIaa-like"/>
    <property type="match status" value="1"/>
</dbReference>
<dbReference type="InterPro" id="IPR011547">
    <property type="entry name" value="SLC26A/SulP_dom"/>
</dbReference>